<evidence type="ECO:0000313" key="2">
    <source>
        <dbReference type="Proteomes" id="UP000583387"/>
    </source>
</evidence>
<gene>
    <name evidence="1" type="ORF">PSEWESI4_03405</name>
</gene>
<evidence type="ECO:0000313" key="1">
    <source>
        <dbReference type="EMBL" id="CAD5109109.1"/>
    </source>
</evidence>
<dbReference type="Pfam" id="PF07254">
    <property type="entry name" value="Cpta_toxin"/>
    <property type="match status" value="1"/>
</dbReference>
<proteinExistence type="predicted"/>
<organism evidence="1 2">
    <name type="scientific">Zestomonas carbonaria</name>
    <dbReference type="NCBI Taxonomy" id="2762745"/>
    <lineage>
        <taxon>Bacteria</taxon>
        <taxon>Pseudomonadati</taxon>
        <taxon>Pseudomonadota</taxon>
        <taxon>Gammaproteobacteria</taxon>
        <taxon>Pseudomonadales</taxon>
        <taxon>Pseudomonadaceae</taxon>
        <taxon>Zestomonas</taxon>
    </lineage>
</organism>
<name>A0A7U7EQ18_9GAMM</name>
<sequence>MLLVAYLAVLLLTVPALLMARIPPWVAGLGMVVCLAHAAWVLPRQVLLRHAGAFRGLRHDEAGWQLWSPRDGWLPVQLRPDSLALPLAVVLRFRLRGERRVRSLCIPRDALDAQTHRRLRVRLKFSRRRWAAPW</sequence>
<evidence type="ECO:0008006" key="3">
    <source>
        <dbReference type="Google" id="ProtNLM"/>
    </source>
</evidence>
<comment type="caution">
    <text evidence="1">The sequence shown here is derived from an EMBL/GenBank/DDBJ whole genome shotgun (WGS) entry which is preliminary data.</text>
</comment>
<dbReference type="EMBL" id="CAJFCI010000071">
    <property type="protein sequence ID" value="CAD5109109.1"/>
    <property type="molecule type" value="Genomic_DNA"/>
</dbReference>
<dbReference type="InterPro" id="IPR009883">
    <property type="entry name" value="YgfX"/>
</dbReference>
<dbReference type="AlphaFoldDB" id="A0A7U7EQ18"/>
<keyword evidence="2" id="KW-1185">Reference proteome</keyword>
<accession>A0A7U7EQ18</accession>
<protein>
    <recommendedName>
        <fullName evidence="3">Toxin CptA</fullName>
    </recommendedName>
</protein>
<reference evidence="1 2" key="1">
    <citation type="submission" date="2020-08" db="EMBL/GenBank/DDBJ databases">
        <authorList>
            <person name="Criscuolo A."/>
        </authorList>
    </citation>
    <scope>NUCLEOTIDE SEQUENCE [LARGE SCALE GENOMIC DNA]</scope>
    <source>
        <strain evidence="1">CIP111764</strain>
    </source>
</reference>
<dbReference type="Proteomes" id="UP000583387">
    <property type="component" value="Unassembled WGS sequence"/>
</dbReference>